<dbReference type="RefSeq" id="WP_126359947.1">
    <property type="nucleotide sequence ID" value="NZ_LR134318.1"/>
</dbReference>
<gene>
    <name evidence="1" type="ORF">NCTC9428_00748</name>
</gene>
<protein>
    <submittedName>
        <fullName evidence="1">Uncharacterized protein</fullName>
    </submittedName>
</protein>
<dbReference type="Proteomes" id="UP000281909">
    <property type="component" value="Chromosome"/>
</dbReference>
<organism evidence="1 2">
    <name type="scientific">Pseudomonas fluorescens</name>
    <dbReference type="NCBI Taxonomy" id="294"/>
    <lineage>
        <taxon>Bacteria</taxon>
        <taxon>Pseudomonadati</taxon>
        <taxon>Pseudomonadota</taxon>
        <taxon>Gammaproteobacteria</taxon>
        <taxon>Pseudomonadales</taxon>
        <taxon>Pseudomonadaceae</taxon>
        <taxon>Pseudomonas</taxon>
    </lineage>
</organism>
<dbReference type="EMBL" id="LR134318">
    <property type="protein sequence ID" value="VEF08326.1"/>
    <property type="molecule type" value="Genomic_DNA"/>
</dbReference>
<proteinExistence type="predicted"/>
<reference evidence="1 2" key="1">
    <citation type="submission" date="2018-12" db="EMBL/GenBank/DDBJ databases">
        <authorList>
            <consortium name="Pathogen Informatics"/>
        </authorList>
    </citation>
    <scope>NUCLEOTIDE SEQUENCE [LARGE SCALE GENOMIC DNA]</scope>
    <source>
        <strain evidence="1 2">NCTC9428</strain>
    </source>
</reference>
<name>A0A3S4NRK3_PSEFL</name>
<sequence>MPHRGSTFWMWADCELHHRTHSEVLDGGIVIDVQVRLSRKGATQLFVGVYSEDLKIIHEEAYTERPGETMTTALLWGVGKARSVAADAVALSGHRLIHANAPASRRLRAT</sequence>
<dbReference type="OrthoDB" id="7008133at2"/>
<accession>A0A3S4NRK3</accession>
<dbReference type="AlphaFoldDB" id="A0A3S4NRK3"/>
<evidence type="ECO:0000313" key="1">
    <source>
        <dbReference type="EMBL" id="VEF08326.1"/>
    </source>
</evidence>
<evidence type="ECO:0000313" key="2">
    <source>
        <dbReference type="Proteomes" id="UP000281909"/>
    </source>
</evidence>